<keyword evidence="7" id="KW-0472">Membrane</keyword>
<dbReference type="SUPFAM" id="SSF52540">
    <property type="entry name" value="P-loop containing nucleoside triphosphate hydrolases"/>
    <property type="match status" value="2"/>
</dbReference>
<protein>
    <recommendedName>
        <fullName evidence="8">Peroxisomal ATPase PEX6</fullName>
    </recommendedName>
    <alternativeName>
        <fullName evidence="9">Peroxin-6</fullName>
    </alternativeName>
</protein>
<feature type="domain" description="AAA+ ATPase" evidence="12">
    <location>
        <begin position="818"/>
        <end position="960"/>
    </location>
</feature>
<dbReference type="InterPro" id="IPR003960">
    <property type="entry name" value="ATPase_AAA_CS"/>
</dbReference>
<dbReference type="CDD" id="cd19527">
    <property type="entry name" value="RecA-like_PEX6_r2"/>
    <property type="match status" value="1"/>
</dbReference>
<keyword evidence="4" id="KW-0547">Nucleotide-binding</keyword>
<dbReference type="PROSITE" id="PS00674">
    <property type="entry name" value="AAA"/>
    <property type="match status" value="1"/>
</dbReference>
<organism evidence="13 14">
    <name type="scientific">Clavelina lepadiformis</name>
    <name type="common">Light-bulb sea squirt</name>
    <name type="synonym">Ascidia lepadiformis</name>
    <dbReference type="NCBI Taxonomy" id="159417"/>
    <lineage>
        <taxon>Eukaryota</taxon>
        <taxon>Metazoa</taxon>
        <taxon>Chordata</taxon>
        <taxon>Tunicata</taxon>
        <taxon>Ascidiacea</taxon>
        <taxon>Aplousobranchia</taxon>
        <taxon>Clavelinidae</taxon>
        <taxon>Clavelina</taxon>
    </lineage>
</organism>
<dbReference type="SMART" id="SM00382">
    <property type="entry name" value="AAA"/>
    <property type="match status" value="2"/>
</dbReference>
<reference evidence="13 14" key="1">
    <citation type="submission" date="2024-02" db="EMBL/GenBank/DDBJ databases">
        <authorList>
            <person name="Daric V."/>
            <person name="Darras S."/>
        </authorList>
    </citation>
    <scope>NUCLEOTIDE SEQUENCE [LARGE SCALE GENOMIC DNA]</scope>
</reference>
<dbReference type="Gene3D" id="1.10.8.60">
    <property type="match status" value="2"/>
</dbReference>
<evidence type="ECO:0000256" key="9">
    <source>
        <dbReference type="ARBA" id="ARBA00034920"/>
    </source>
</evidence>
<sequence length="1066" mass="118495">MDCNPCLLFANKRWPSASHSLHLMTDRVKWITHNGQCDSPRIVALVQSQNTLLQRPSLFVVLHLENCPDAIMEEEFDERESSIRKRHVTVFLCSEEFLEHYNLKKVNKPDQLFFVLVTAFPLERVVLAATTEETFEWANKQGFETGLMVASTCDRSFLVRCDDIFLSRTSSSYGNDSEYVLQRFKELKVLECSPVQQGIFGIYTSLVVVNAQVDGQHEETEGITMTSSRTLTIQVADGLGAYLKSPPIRSQNGTMSMIFCSETTARNSEIKSGNFVKFTYAEQLKEENDEIIDEIEQDYISIDVEETKPKEIYSDKKSRIVIMQTVPDEIFCGCSKNDKKGNISQTISSKCLQTVRVSPSLWFNFIGKENILLATPLNVSIQISQLSKDDDPIYARQMNLSMVLSPTYPPAGVFDKCLVKMFQTPQIVKLGDIITINVEGDCDFSEAADIKSSRCKVIHYKVMGLGEEISNDRCYLVDTKHTSIYQEGTTNSYIPHLKLADQKLAYSGKNVCCIPGLNKYANQLRDIMTPYLLPKGTLDHVCSVLLSGQGGCGKWSIAQGAMQSCNLHLVEVDCRTLVSDTPGASEAKINDAFRKASLYAPCAILLSDIDSIGINRETGRPDNRVCAALCKAINNLPYCTEDEALFPVVVIATTNNKSNVVADIRTQFLHQIDIEAPTEGERFDMIKNACGRLVVSRDMNYQWIAKHTAGFVLGDIWELMRKTVQASHARLIRKCSVGTKLTWRDEQCLCMAGVTSTHEDVRKALEQMQSDRADTIGVPKIPEVKWDDIGGLEEVKTHILDTIQLPLDHPELLSTGLRRSGVLLYGPPGTGKTLLAKAVASQCSLSFLSVKGPELINMYVGQSEANVRRVFQRARDAAPCVVFFDELDALAPNRGRSGDSGGVMDRVVSQLLAELDGVNAAEDKDKQIFIIAASNRPDLIDQALLRPGRLDKLIYVGISENQVDKVKVLKAQTRKLHLAPEVNFDEVVKVCPANMTGADFYALTTEAAMNSVRRRIADLEANKDASAAEPCLVEQDDLLEAAANIVPSVNSEQIANYKRVKAEMAR</sequence>
<dbReference type="InterPro" id="IPR003593">
    <property type="entry name" value="AAA+_ATPase"/>
</dbReference>
<evidence type="ECO:0000256" key="6">
    <source>
        <dbReference type="ARBA" id="ARBA00022840"/>
    </source>
</evidence>
<dbReference type="Gene3D" id="3.40.50.300">
    <property type="entry name" value="P-loop containing nucleotide triphosphate hydrolases"/>
    <property type="match status" value="2"/>
</dbReference>
<dbReference type="EMBL" id="CAWYQH010000130">
    <property type="protein sequence ID" value="CAK8692909.1"/>
    <property type="molecule type" value="Genomic_DNA"/>
</dbReference>
<comment type="subcellular location">
    <subcellularLocation>
        <location evidence="1">Membrane</location>
    </subcellularLocation>
</comment>
<dbReference type="Pfam" id="PF00004">
    <property type="entry name" value="AAA"/>
    <property type="match status" value="2"/>
</dbReference>
<proteinExistence type="inferred from homology"/>
<feature type="domain" description="AAA+ ATPase" evidence="12">
    <location>
        <begin position="540"/>
        <end position="678"/>
    </location>
</feature>
<gene>
    <name evidence="13" type="ORF">CVLEPA_LOCUS26143</name>
</gene>
<comment type="similarity">
    <text evidence="2">Belongs to the AAA ATPase family.</text>
</comment>
<keyword evidence="6" id="KW-0067">ATP-binding</keyword>
<comment type="catalytic activity">
    <reaction evidence="10">
        <text>ATP + H2O = ADP + phosphate + H(+)</text>
        <dbReference type="Rhea" id="RHEA:13065"/>
        <dbReference type="ChEBI" id="CHEBI:15377"/>
        <dbReference type="ChEBI" id="CHEBI:15378"/>
        <dbReference type="ChEBI" id="CHEBI:30616"/>
        <dbReference type="ChEBI" id="CHEBI:43474"/>
        <dbReference type="ChEBI" id="CHEBI:456216"/>
    </reaction>
    <physiologicalReaction direction="left-to-right" evidence="10">
        <dbReference type="Rhea" id="RHEA:13066"/>
    </physiologicalReaction>
</comment>
<keyword evidence="14" id="KW-1185">Reference proteome</keyword>
<keyword evidence="5" id="KW-0378">Hydrolase</keyword>
<keyword evidence="11" id="KW-0175">Coiled coil</keyword>
<dbReference type="InterPro" id="IPR047533">
    <property type="entry name" value="RecA-like_PEX6_r2"/>
</dbReference>
<evidence type="ECO:0000259" key="12">
    <source>
        <dbReference type="SMART" id="SM00382"/>
    </source>
</evidence>
<evidence type="ECO:0000256" key="10">
    <source>
        <dbReference type="ARBA" id="ARBA00048778"/>
    </source>
</evidence>
<dbReference type="InterPro" id="IPR027417">
    <property type="entry name" value="P-loop_NTPase"/>
</dbReference>
<evidence type="ECO:0000256" key="5">
    <source>
        <dbReference type="ARBA" id="ARBA00022801"/>
    </source>
</evidence>
<evidence type="ECO:0000256" key="7">
    <source>
        <dbReference type="ARBA" id="ARBA00023136"/>
    </source>
</evidence>
<evidence type="ECO:0000256" key="2">
    <source>
        <dbReference type="ARBA" id="ARBA00006914"/>
    </source>
</evidence>
<feature type="coiled-coil region" evidence="11">
    <location>
        <begin position="1002"/>
        <end position="1029"/>
    </location>
</feature>
<evidence type="ECO:0000256" key="1">
    <source>
        <dbReference type="ARBA" id="ARBA00004370"/>
    </source>
</evidence>
<evidence type="ECO:0000256" key="3">
    <source>
        <dbReference type="ARBA" id="ARBA00022593"/>
    </source>
</evidence>
<evidence type="ECO:0000256" key="4">
    <source>
        <dbReference type="ARBA" id="ARBA00022741"/>
    </source>
</evidence>
<name>A0ABP0GQM1_CLALP</name>
<evidence type="ECO:0000256" key="11">
    <source>
        <dbReference type="SAM" id="Coils"/>
    </source>
</evidence>
<dbReference type="InterPro" id="IPR050168">
    <property type="entry name" value="AAA_ATPase_domain"/>
</dbReference>
<dbReference type="Proteomes" id="UP001642483">
    <property type="component" value="Unassembled WGS sequence"/>
</dbReference>
<evidence type="ECO:0000256" key="8">
    <source>
        <dbReference type="ARBA" id="ARBA00034811"/>
    </source>
</evidence>
<dbReference type="InterPro" id="IPR003959">
    <property type="entry name" value="ATPase_AAA_core"/>
</dbReference>
<accession>A0ABP0GQM1</accession>
<dbReference type="PANTHER" id="PTHR23077:SF9">
    <property type="entry name" value="PEROXISOMAL ATPASE PEX6"/>
    <property type="match status" value="1"/>
</dbReference>
<evidence type="ECO:0000313" key="13">
    <source>
        <dbReference type="EMBL" id="CAK8692909.1"/>
    </source>
</evidence>
<dbReference type="PANTHER" id="PTHR23077">
    <property type="entry name" value="AAA-FAMILY ATPASE"/>
    <property type="match status" value="1"/>
</dbReference>
<evidence type="ECO:0000313" key="14">
    <source>
        <dbReference type="Proteomes" id="UP001642483"/>
    </source>
</evidence>
<comment type="caution">
    <text evidence="13">The sequence shown here is derived from an EMBL/GenBank/DDBJ whole genome shotgun (WGS) entry which is preliminary data.</text>
</comment>
<keyword evidence="3" id="KW-0962">Peroxisome biogenesis</keyword>